<name>A4L240_9VIRU</name>
<feature type="region of interest" description="Disordered" evidence="2">
    <location>
        <begin position="910"/>
        <end position="930"/>
    </location>
</feature>
<accession>A4L240</accession>
<dbReference type="KEGG" id="vg:4960831"/>
<dbReference type="RefSeq" id="YP_001111344.1">
    <property type="nucleotide sequence ID" value="NC_009240.1"/>
</dbReference>
<feature type="coiled-coil region" evidence="1">
    <location>
        <begin position="641"/>
        <end position="769"/>
    </location>
</feature>
<protein>
    <submittedName>
        <fullName evidence="3">Putative desmoplakin</fullName>
    </submittedName>
</protein>
<feature type="region of interest" description="Disordered" evidence="2">
    <location>
        <begin position="950"/>
        <end position="989"/>
    </location>
</feature>
<evidence type="ECO:0000313" key="3">
    <source>
        <dbReference type="EMBL" id="ABO45410.1"/>
    </source>
</evidence>
<sequence>MFTFNSTTLSSYLPKPQCENVEKVITFITTANTKYNRLAAVQLLNQKAKDWFLLNVSECTFVQKSPIDIYEIIKLNIQSNQLYEFYKNKFAECSREVNKINKIIKQSSGKQNTNTTTDEELPSALLTQLIQEIKENYQNIQSIGKLSDQFNQSLTVSQLKNILQTFLKKNIDIIESSTIDSNDYKKQLDDITERFKLYKNDREKKMLECKNEIKVLQNIIKDLPKRNEATSANDKDNVTFNEETTILLSDDSNVEAINDTKNKLSYYSEQLQKSENEIKQKIEEIMKLNKELETLTNRNICLGVNITDNEDTIKKLENQIQLDAQNIQTLNQKIKEEIEKLQQEKQVNLDLQNKIKELNFVYNSKITELQQTIKNLKEQIIELTNEKAILEQRNDSNSLSIHQQEILNSQARIETLQDEIDKKNKFIEESNVFLATQVNDLEKELEKCQSKLLVCEADLLEKEETIAILNEQTIEFNQKNKTLNADYEKALSKLKEMNYLKSTIEKNKEELNEKSKELDIFIKELRITNEILENCKTQLGESEYKNSKYVQKLQEFKQSCENEKKDLNEKILTCQGEINDNQFTINQQLKTINDLEQNQTSLEDEYKKISIKYEELLSAFKIQETSFELLQNQNQQNIIDLENCKRELNEIMIKLNLSSNNETNSEKLKKLEQLYKKSTERLTILESDKATYEQEYNDQQKIITEYKKLLDECNKQKDKDLKKLTEQNNKYKEEINNLNDINKSFKLEFDKLQKEYETIYEERDRLLVKISDNAVERESVIEKEIISNINLDSNELQSKIFKIVEETDSESNKQIMIGYALLIQKITDVLMYYKSLTKGSVKCHNLIVNVLYSILRNEAVTPDNYPQSIQKLEKKEIDDNTFYFKIPKEAKLYIDADETIDEDDDSVVLAPETSSSSSTMPSPLPDSGFIRRNQNRIKRRVAQNEIKTLNKTRDGNNIVSENASDGSDSTLTPITQPQTNTGAKRKPTSNLNFENKIKRSDTEMRFPTQQNLTEIQASSSAKKKSKKKNVKANVDNIRTAWETNIDFEKDDKNAKIEDHDFLNTPDSESVEIINTSTVSNSSTFSDEPNKASVALGVIYEKNKNNTESDSDSEEL</sequence>
<dbReference type="Proteomes" id="UP000203733">
    <property type="component" value="Segment"/>
</dbReference>
<evidence type="ECO:0000256" key="2">
    <source>
        <dbReference type="SAM" id="MobiDB-lite"/>
    </source>
</evidence>
<dbReference type="EMBL" id="EF203088">
    <property type="protein sequence ID" value="ABO45410.1"/>
    <property type="molecule type" value="Genomic_DNA"/>
</dbReference>
<feature type="coiled-coil region" evidence="1">
    <location>
        <begin position="257"/>
        <end position="458"/>
    </location>
</feature>
<feature type="coiled-coil region" evidence="1">
    <location>
        <begin position="494"/>
        <end position="524"/>
    </location>
</feature>
<evidence type="ECO:0000256" key="1">
    <source>
        <dbReference type="SAM" id="Coils"/>
    </source>
</evidence>
<feature type="compositionally biased region" description="Low complexity" evidence="2">
    <location>
        <begin position="910"/>
        <end position="927"/>
    </location>
</feature>
<feature type="coiled-coil region" evidence="1">
    <location>
        <begin position="550"/>
        <end position="612"/>
    </location>
</feature>
<organism evidence="3 4">
    <name type="scientific">Gryllus bimaculatus nudivirus</name>
    <dbReference type="NCBI Taxonomy" id="432587"/>
    <lineage>
        <taxon>Viruses</taxon>
        <taxon>Viruses incertae sedis</taxon>
        <taxon>Naldaviricetes</taxon>
        <taxon>Lefavirales</taxon>
        <taxon>Nudiviridae</taxon>
        <taxon>Alphanudivirus</taxon>
        <taxon>Alphanudivirus grybimaculati</taxon>
    </lineage>
</organism>
<proteinExistence type="predicted"/>
<evidence type="ECO:0000313" key="4">
    <source>
        <dbReference type="Proteomes" id="UP000203733"/>
    </source>
</evidence>
<keyword evidence="1" id="KW-0175">Coiled coil</keyword>
<dbReference type="GeneID" id="4960831"/>
<reference evidence="3 4" key="1">
    <citation type="journal article" date="2007" name="J. Virol.">
        <title>The genome of Gryllus bimaculatus nudivirus indicates an ancient diversification of baculovirus-related nonoccluded nudiviruses of insects.</title>
        <authorList>
            <person name="Wang Y."/>
            <person name="Kleespies R.G."/>
            <person name="Huger A.M."/>
            <person name="Jehle J.A."/>
        </authorList>
    </citation>
    <scope>NUCLEOTIDE SEQUENCE [LARGE SCALE GENOMIC DNA]</scope>
</reference>
<keyword evidence="4" id="KW-1185">Reference proteome</keyword>